<accession>A0AAF1BJW9</accession>
<dbReference type="InterPro" id="IPR036885">
    <property type="entry name" value="SWIB_MDM2_dom_sf"/>
</dbReference>
<name>A0AAF1BJW9_9TREE</name>
<evidence type="ECO:0000256" key="1">
    <source>
        <dbReference type="SAM" id="MobiDB-lite"/>
    </source>
</evidence>
<dbReference type="GeneID" id="87810656"/>
<evidence type="ECO:0000313" key="4">
    <source>
        <dbReference type="Proteomes" id="UP000827549"/>
    </source>
</evidence>
<feature type="compositionally biased region" description="Basic and acidic residues" evidence="1">
    <location>
        <begin position="150"/>
        <end position="173"/>
    </location>
</feature>
<sequence>MATPQAGPSTPAAVPAQAQQQQAAAEALKRRAEGDADAARRLKHPRPPLPPPHVLQALVPDSPAFTELMKIEQKLDWTLLRKKAEINDALGRSTRIKRTLRVFLSNTVHDQPWQLAKKDTGAENNPAVPATAPPAEGEKTADGDVTMAEGEVKKEGEGDAAKEATAEEKKGDEADAAVPPTVDVNTGKGVAGWVLRIEGRLLDTGNHRLDKQKTKFSELLRSVVVEFDKREVPTFPEGNIVEWHPKRGAKELDGFEILRRGDQNVKCRVILHIAHKPERFKVLTPLSELISIREGTRAEIMAAVWQLVKTSGAQDKEDPTIVRPVGGLEQLMAHGAEGLRFHEIPEIITRFLAHPDPVVIPYEIMVDKEFNFHQKCFDIPIEIEDPLKSKMAQLIAGFEGQAGSDIIKLEDKVGELAYFARDLKQKRDFLESFAASPYAFIHNWLAAQARDLDQMLGFQIGAPGTNGGSVREEDLRRSDLFQLPWVDEGIAVYEAQRATEKAHQQVLQAQAAQAAAAQHR</sequence>
<organism evidence="3 4">
    <name type="scientific">Vanrija pseudolonga</name>
    <dbReference type="NCBI Taxonomy" id="143232"/>
    <lineage>
        <taxon>Eukaryota</taxon>
        <taxon>Fungi</taxon>
        <taxon>Dikarya</taxon>
        <taxon>Basidiomycota</taxon>
        <taxon>Agaricomycotina</taxon>
        <taxon>Tremellomycetes</taxon>
        <taxon>Trichosporonales</taxon>
        <taxon>Trichosporonaceae</taxon>
        <taxon>Vanrija</taxon>
    </lineage>
</organism>
<dbReference type="Gene3D" id="1.10.245.10">
    <property type="entry name" value="SWIB/MDM2 domain"/>
    <property type="match status" value="1"/>
</dbReference>
<dbReference type="SUPFAM" id="SSF47592">
    <property type="entry name" value="SWIB/MDM2 domain"/>
    <property type="match status" value="1"/>
</dbReference>
<feature type="compositionally biased region" description="Low complexity" evidence="1">
    <location>
        <begin position="12"/>
        <end position="26"/>
    </location>
</feature>
<dbReference type="Proteomes" id="UP000827549">
    <property type="component" value="Chromosome 5"/>
</dbReference>
<gene>
    <name evidence="3" type="primary">SMARCD2</name>
    <name evidence="3" type="ORF">LOC62_05G007483</name>
</gene>
<proteinExistence type="predicted"/>
<dbReference type="PANTHER" id="PTHR13844">
    <property type="entry name" value="SWI/SNF-RELATED MATRIX-ASSOCIATED ACTIN-DEPENDENT REGULATOR OF CHROMATIN SUBFAMILY D"/>
    <property type="match status" value="1"/>
</dbReference>
<keyword evidence="4" id="KW-1185">Reference proteome</keyword>
<feature type="domain" description="DM2" evidence="2">
    <location>
        <begin position="275"/>
        <end position="354"/>
    </location>
</feature>
<dbReference type="InterPro" id="IPR003121">
    <property type="entry name" value="SWIB_MDM2_domain"/>
</dbReference>
<feature type="compositionally biased region" description="Basic and acidic residues" evidence="1">
    <location>
        <begin position="27"/>
        <end position="40"/>
    </location>
</feature>
<dbReference type="PROSITE" id="PS51925">
    <property type="entry name" value="SWIB_MDM2"/>
    <property type="match status" value="1"/>
</dbReference>
<feature type="region of interest" description="Disordered" evidence="1">
    <location>
        <begin position="1"/>
        <end position="54"/>
    </location>
</feature>
<dbReference type="RefSeq" id="XP_062629992.1">
    <property type="nucleotide sequence ID" value="XM_062774008.1"/>
</dbReference>
<feature type="compositionally biased region" description="Low complexity" evidence="1">
    <location>
        <begin position="126"/>
        <end position="135"/>
    </location>
</feature>
<reference evidence="3" key="1">
    <citation type="submission" date="2023-10" db="EMBL/GenBank/DDBJ databases">
        <authorList>
            <person name="Noh H."/>
        </authorList>
    </citation>
    <scope>NUCLEOTIDE SEQUENCE</scope>
    <source>
        <strain evidence="3">DUCC4014</strain>
    </source>
</reference>
<dbReference type="Pfam" id="PF02201">
    <property type="entry name" value="SWIB"/>
    <property type="match status" value="1"/>
</dbReference>
<evidence type="ECO:0000259" key="2">
    <source>
        <dbReference type="PROSITE" id="PS51925"/>
    </source>
</evidence>
<evidence type="ECO:0000313" key="3">
    <source>
        <dbReference type="EMBL" id="WOO83966.1"/>
    </source>
</evidence>
<dbReference type="CDD" id="cd10568">
    <property type="entry name" value="SWIB_like"/>
    <property type="match status" value="1"/>
</dbReference>
<feature type="region of interest" description="Disordered" evidence="1">
    <location>
        <begin position="117"/>
        <end position="183"/>
    </location>
</feature>
<dbReference type="EMBL" id="CP086718">
    <property type="protein sequence ID" value="WOO83966.1"/>
    <property type="molecule type" value="Genomic_DNA"/>
</dbReference>
<dbReference type="AlphaFoldDB" id="A0AAF1BJW9"/>
<protein>
    <submittedName>
        <fullName evidence="3">SWI/SNF-related matrix-associated actin-dependent regulator of chromatin subfamily D member 2</fullName>
    </submittedName>
</protein>